<proteinExistence type="predicted"/>
<name>A0A2S6NH37_RHOGL</name>
<dbReference type="Proteomes" id="UP000239724">
    <property type="component" value="Unassembled WGS sequence"/>
</dbReference>
<dbReference type="InterPro" id="IPR045748">
    <property type="entry name" value="DcaP"/>
</dbReference>
<gene>
    <name evidence="1" type="ORF">CCS01_13280</name>
</gene>
<keyword evidence="2" id="KW-1185">Reference proteome</keyword>
<reference evidence="1 2" key="1">
    <citation type="journal article" date="2018" name="Arch. Microbiol.">
        <title>New insights into the metabolic potential of the phototrophic purple bacterium Rhodopila globiformis DSM 161(T) from its draft genome sequence and evidence for a vanadium-dependent nitrogenase.</title>
        <authorList>
            <person name="Imhoff J.F."/>
            <person name="Rahn T."/>
            <person name="Kunzel S."/>
            <person name="Neulinger S.C."/>
        </authorList>
    </citation>
    <scope>NUCLEOTIDE SEQUENCE [LARGE SCALE GENOMIC DNA]</scope>
    <source>
        <strain evidence="1 2">DSM 161</strain>
    </source>
</reference>
<dbReference type="Pfam" id="PF19577">
    <property type="entry name" value="DcaP"/>
    <property type="match status" value="1"/>
</dbReference>
<dbReference type="RefSeq" id="WP_104519329.1">
    <property type="nucleotide sequence ID" value="NZ_NHRY01000136.1"/>
</dbReference>
<evidence type="ECO:0000313" key="2">
    <source>
        <dbReference type="Proteomes" id="UP000239724"/>
    </source>
</evidence>
<dbReference type="SUPFAM" id="SSF56935">
    <property type="entry name" value="Porins"/>
    <property type="match status" value="1"/>
</dbReference>
<dbReference type="EMBL" id="NHRY01000136">
    <property type="protein sequence ID" value="PPQ33911.1"/>
    <property type="molecule type" value="Genomic_DNA"/>
</dbReference>
<dbReference type="OrthoDB" id="9763822at2"/>
<organism evidence="1 2">
    <name type="scientific">Rhodopila globiformis</name>
    <name type="common">Rhodopseudomonas globiformis</name>
    <dbReference type="NCBI Taxonomy" id="1071"/>
    <lineage>
        <taxon>Bacteria</taxon>
        <taxon>Pseudomonadati</taxon>
        <taxon>Pseudomonadota</taxon>
        <taxon>Alphaproteobacteria</taxon>
        <taxon>Acetobacterales</taxon>
        <taxon>Acetobacteraceae</taxon>
        <taxon>Rhodopila</taxon>
    </lineage>
</organism>
<dbReference type="AlphaFoldDB" id="A0A2S6NH37"/>
<comment type="caution">
    <text evidence="1">The sequence shown here is derived from an EMBL/GenBank/DDBJ whole genome shotgun (WGS) entry which is preliminary data.</text>
</comment>
<accession>A0A2S6NH37</accession>
<protein>
    <submittedName>
        <fullName evidence="1">Uncharacterized protein</fullName>
    </submittedName>
</protein>
<sequence>MPVQVAPPIANAIAAELNPNIPGLLPPEPMGNQFENEDALRSDLHGLAIRIPGTESEVRLYGFAKVSSYYDLSGRNQTDAPPPQFIPLNNSAADQQGGELAVTARFSRIGVDTRSLTNWGTLETRIEGDFAGGAPTSTNAVFRLRQAWAELGTESFRVLAGQANSVWNEGIYETIVDATNLNQSFTRQAQVRATGRLAPGLTGMVSLEAPETQFTSVAGVFNPGTNFTGGASPAFNTAPDMVGRLTYGNDGLVADVRGLVRRLSVRTAGTAASPPNVSMNATGWGVAGHVRMPMRWIWEGFGADEVIGMAYYGEGIGRYFAGNTTGQDALSNIGLPGVVGGSLDPLPTYGVAVSYRRFWAPQLRSNVAYAYSRQDYPSYALNFVPGSPSALGLNRDMQQFFANLIWSPFGQIRNGVFGSGFMDVGLEYILTRRDLFGGSAAAGPVGAGLGITNRIVGVVVGRF</sequence>
<evidence type="ECO:0000313" key="1">
    <source>
        <dbReference type="EMBL" id="PPQ33911.1"/>
    </source>
</evidence>